<dbReference type="RefSeq" id="WP_345093722.1">
    <property type="nucleotide sequence ID" value="NZ_BAABCS010000017.1"/>
</dbReference>
<dbReference type="EMBL" id="BAABCS010000017">
    <property type="protein sequence ID" value="GAA4051958.1"/>
    <property type="molecule type" value="Genomic_DNA"/>
</dbReference>
<gene>
    <name evidence="2" type="ORF">GCM10022388_17600</name>
</gene>
<feature type="transmembrane region" description="Helical" evidence="1">
    <location>
        <begin position="6"/>
        <end position="22"/>
    </location>
</feature>
<organism evidence="2 3">
    <name type="scientific">Flavobacterium chungnamense</name>
    <dbReference type="NCBI Taxonomy" id="706182"/>
    <lineage>
        <taxon>Bacteria</taxon>
        <taxon>Pseudomonadati</taxon>
        <taxon>Bacteroidota</taxon>
        <taxon>Flavobacteriia</taxon>
        <taxon>Flavobacteriales</taxon>
        <taxon>Flavobacteriaceae</taxon>
        <taxon>Flavobacterium</taxon>
    </lineage>
</organism>
<reference evidence="3" key="1">
    <citation type="journal article" date="2019" name="Int. J. Syst. Evol. Microbiol.">
        <title>The Global Catalogue of Microorganisms (GCM) 10K type strain sequencing project: providing services to taxonomists for standard genome sequencing and annotation.</title>
        <authorList>
            <consortium name="The Broad Institute Genomics Platform"/>
            <consortium name="The Broad Institute Genome Sequencing Center for Infectious Disease"/>
            <person name="Wu L."/>
            <person name="Ma J."/>
        </authorList>
    </citation>
    <scope>NUCLEOTIDE SEQUENCE [LARGE SCALE GENOMIC DNA]</scope>
    <source>
        <strain evidence="3">JCM 17068</strain>
    </source>
</reference>
<keyword evidence="1" id="KW-1133">Transmembrane helix</keyword>
<evidence type="ECO:0000313" key="3">
    <source>
        <dbReference type="Proteomes" id="UP001500426"/>
    </source>
</evidence>
<keyword evidence="1" id="KW-0812">Transmembrane</keyword>
<sequence>MKRIKIVFISLLVVFVLYFAFYKPNRISIEGNWDIQKIVLDGKQIYPTEVDKYLKFEQPMVINDWSNSILIPVMNEAVSVNYEIKKNSDDSFIIVLSSNEKALNGDFAIKLDTTFTTPRNYKVFLKIASGKTTFQLKKEINIIPKKPEFPRKGQV</sequence>
<proteinExistence type="predicted"/>
<protein>
    <submittedName>
        <fullName evidence="2">Uncharacterized protein</fullName>
    </submittedName>
</protein>
<keyword evidence="1" id="KW-0472">Membrane</keyword>
<name>A0ABP7UTD3_9FLAO</name>
<evidence type="ECO:0000313" key="2">
    <source>
        <dbReference type="EMBL" id="GAA4051958.1"/>
    </source>
</evidence>
<accession>A0ABP7UTD3</accession>
<dbReference type="Proteomes" id="UP001500426">
    <property type="component" value="Unassembled WGS sequence"/>
</dbReference>
<evidence type="ECO:0000256" key="1">
    <source>
        <dbReference type="SAM" id="Phobius"/>
    </source>
</evidence>
<keyword evidence="3" id="KW-1185">Reference proteome</keyword>
<comment type="caution">
    <text evidence="2">The sequence shown here is derived from an EMBL/GenBank/DDBJ whole genome shotgun (WGS) entry which is preliminary data.</text>
</comment>